<organism evidence="2 3">
    <name type="scientific">Yoonia maricola</name>
    <dbReference type="NCBI Taxonomy" id="420999"/>
    <lineage>
        <taxon>Bacteria</taxon>
        <taxon>Pseudomonadati</taxon>
        <taxon>Pseudomonadota</taxon>
        <taxon>Alphaproteobacteria</taxon>
        <taxon>Rhodobacterales</taxon>
        <taxon>Paracoccaceae</taxon>
        <taxon>Yoonia</taxon>
    </lineage>
</organism>
<evidence type="ECO:0000313" key="3">
    <source>
        <dbReference type="Proteomes" id="UP000228531"/>
    </source>
</evidence>
<evidence type="ECO:0000313" key="2">
    <source>
        <dbReference type="EMBL" id="PJI92494.1"/>
    </source>
</evidence>
<gene>
    <name evidence="2" type="ORF">BC777_1346</name>
</gene>
<accession>A0A2M8WNJ3</accession>
<feature type="chain" id="PRO_5014611462" evidence="1">
    <location>
        <begin position="22"/>
        <end position="176"/>
    </location>
</feature>
<protein>
    <submittedName>
        <fullName evidence="2">Uncharacterized protein</fullName>
    </submittedName>
</protein>
<proteinExistence type="predicted"/>
<reference evidence="2 3" key="1">
    <citation type="submission" date="2017-11" db="EMBL/GenBank/DDBJ databases">
        <title>Genomic Encyclopedia of Archaeal and Bacterial Type Strains, Phase II (KMG-II): From Individual Species to Whole Genera.</title>
        <authorList>
            <person name="Goeker M."/>
        </authorList>
    </citation>
    <scope>NUCLEOTIDE SEQUENCE [LARGE SCALE GENOMIC DNA]</scope>
    <source>
        <strain evidence="2 3">DSM 29128</strain>
    </source>
</reference>
<evidence type="ECO:0000256" key="1">
    <source>
        <dbReference type="SAM" id="SignalP"/>
    </source>
</evidence>
<dbReference type="EMBL" id="PGTY01000001">
    <property type="protein sequence ID" value="PJI92494.1"/>
    <property type="molecule type" value="Genomic_DNA"/>
</dbReference>
<dbReference type="Proteomes" id="UP000228531">
    <property type="component" value="Unassembled WGS sequence"/>
</dbReference>
<keyword evidence="3" id="KW-1185">Reference proteome</keyword>
<comment type="caution">
    <text evidence="2">The sequence shown here is derived from an EMBL/GenBank/DDBJ whole genome shotgun (WGS) entry which is preliminary data.</text>
</comment>
<keyword evidence="1" id="KW-0732">Signal</keyword>
<dbReference type="AlphaFoldDB" id="A0A2M8WNJ3"/>
<dbReference type="RefSeq" id="WP_100367309.1">
    <property type="nucleotide sequence ID" value="NZ_PGTY01000001.1"/>
</dbReference>
<sequence length="176" mass="19575">MKPFYWILVTGCIATSPFILAQGNDENVISLADIVEAHDEPVRVENTMVEMEIDQCLLTVIARPMNTCNNPHLSPSVGNRKITVTSDIREVRKIHAFNLDMRGFDNLNNNQNMITVYSIDPDNSVTFSRTFEKCDGTVSRSENLTSVDFGITAIAPGFFRRLPIEFDIAGCLGEGS</sequence>
<name>A0A2M8WNJ3_9RHOB</name>
<feature type="signal peptide" evidence="1">
    <location>
        <begin position="1"/>
        <end position="21"/>
    </location>
</feature>